<dbReference type="InterPro" id="IPR050638">
    <property type="entry name" value="AA-Vitamin_Transporters"/>
</dbReference>
<dbReference type="SUPFAM" id="SSF103481">
    <property type="entry name" value="Multidrug resistance efflux transporter EmrE"/>
    <property type="match status" value="2"/>
</dbReference>
<dbReference type="InterPro" id="IPR000620">
    <property type="entry name" value="EamA_dom"/>
</dbReference>
<dbReference type="PANTHER" id="PTHR32322:SF2">
    <property type="entry name" value="EAMA DOMAIN-CONTAINING PROTEIN"/>
    <property type="match status" value="1"/>
</dbReference>
<feature type="transmembrane region" description="Helical" evidence="6">
    <location>
        <begin position="97"/>
        <end position="122"/>
    </location>
</feature>
<dbReference type="GO" id="GO:0016020">
    <property type="term" value="C:membrane"/>
    <property type="evidence" value="ECO:0007669"/>
    <property type="project" value="UniProtKB-SubCell"/>
</dbReference>
<accession>A0A4Q7LA87</accession>
<comment type="similarity">
    <text evidence="2">Belongs to the EamA transporter family.</text>
</comment>
<protein>
    <submittedName>
        <fullName evidence="8">Drug/metabolite transporter (DMT)-like permease</fullName>
    </submittedName>
</protein>
<dbReference type="InterPro" id="IPR037185">
    <property type="entry name" value="EmrE-like"/>
</dbReference>
<dbReference type="OrthoDB" id="184388at2"/>
<sequence length="324" mass="34299">MGADTIDRMSSNPITAAADTVPPVTTAPSVHHAHLDLFAVVCLIACCALWGLNQVTIKLVLPEVPAMLQLAIRSGIAFLLVLLWMRHRGIRWSPRDGTLGPGLLSGTLFAVEFACIFVGLQYTTAARSVVFINTSPFVVAIVLALLVPSERLRPLQVVGLMLAFGSIALAFGDSGSGGGLLGDLLVLGAGLMWGLTTVVIRLSALRTAASELTLAYQLGMATLLSVVAAIWTGQTAALDHVAQWSALAWGSLFYQAVIVTFASYLLWFWLLTRYPTTKVQAFVFLSPVFGTLFAGVVLGEPVTILLLVGLAGVGIGLSLLNRRG</sequence>
<feature type="transmembrane region" description="Helical" evidence="6">
    <location>
        <begin position="184"/>
        <end position="202"/>
    </location>
</feature>
<evidence type="ECO:0000259" key="7">
    <source>
        <dbReference type="Pfam" id="PF00892"/>
    </source>
</evidence>
<evidence type="ECO:0000256" key="1">
    <source>
        <dbReference type="ARBA" id="ARBA00004141"/>
    </source>
</evidence>
<dbReference type="EMBL" id="SGWV01000012">
    <property type="protein sequence ID" value="RZS47409.1"/>
    <property type="molecule type" value="Genomic_DNA"/>
</dbReference>
<feature type="transmembrane region" description="Helical" evidence="6">
    <location>
        <begin position="154"/>
        <end position="172"/>
    </location>
</feature>
<dbReference type="Pfam" id="PF00892">
    <property type="entry name" value="EamA"/>
    <property type="match status" value="2"/>
</dbReference>
<comment type="caution">
    <text evidence="8">The sequence shown here is derived from an EMBL/GenBank/DDBJ whole genome shotgun (WGS) entry which is preliminary data.</text>
</comment>
<feature type="domain" description="EamA" evidence="7">
    <location>
        <begin position="181"/>
        <end position="321"/>
    </location>
</feature>
<dbReference type="Proteomes" id="UP000293433">
    <property type="component" value="Unassembled WGS sequence"/>
</dbReference>
<feature type="transmembrane region" description="Helical" evidence="6">
    <location>
        <begin position="252"/>
        <end position="272"/>
    </location>
</feature>
<evidence type="ECO:0000256" key="6">
    <source>
        <dbReference type="SAM" id="Phobius"/>
    </source>
</evidence>
<evidence type="ECO:0000256" key="5">
    <source>
        <dbReference type="ARBA" id="ARBA00023136"/>
    </source>
</evidence>
<keyword evidence="4 6" id="KW-1133">Transmembrane helix</keyword>
<evidence type="ECO:0000256" key="3">
    <source>
        <dbReference type="ARBA" id="ARBA00022692"/>
    </source>
</evidence>
<keyword evidence="3 6" id="KW-0812">Transmembrane</keyword>
<dbReference type="AlphaFoldDB" id="A0A4Q7LA87"/>
<feature type="transmembrane region" description="Helical" evidence="6">
    <location>
        <begin position="35"/>
        <end position="52"/>
    </location>
</feature>
<evidence type="ECO:0000256" key="4">
    <source>
        <dbReference type="ARBA" id="ARBA00022989"/>
    </source>
</evidence>
<proteinExistence type="inferred from homology"/>
<feature type="transmembrane region" description="Helical" evidence="6">
    <location>
        <begin position="128"/>
        <end position="147"/>
    </location>
</feature>
<dbReference type="PANTHER" id="PTHR32322">
    <property type="entry name" value="INNER MEMBRANE TRANSPORTER"/>
    <property type="match status" value="1"/>
</dbReference>
<gene>
    <name evidence="8" type="ORF">EV685_3613</name>
</gene>
<feature type="domain" description="EamA" evidence="7">
    <location>
        <begin position="38"/>
        <end position="171"/>
    </location>
</feature>
<organism evidence="8 9">
    <name type="scientific">Sphaerotilus mobilis</name>
    <dbReference type="NCBI Taxonomy" id="47994"/>
    <lineage>
        <taxon>Bacteria</taxon>
        <taxon>Pseudomonadati</taxon>
        <taxon>Pseudomonadota</taxon>
        <taxon>Betaproteobacteria</taxon>
        <taxon>Burkholderiales</taxon>
        <taxon>Sphaerotilaceae</taxon>
        <taxon>Sphaerotilus</taxon>
    </lineage>
</organism>
<evidence type="ECO:0000313" key="8">
    <source>
        <dbReference type="EMBL" id="RZS47409.1"/>
    </source>
</evidence>
<reference evidence="8 9" key="1">
    <citation type="submission" date="2019-02" db="EMBL/GenBank/DDBJ databases">
        <title>Genomic Encyclopedia of Type Strains, Phase IV (KMG-IV): sequencing the most valuable type-strain genomes for metagenomic binning, comparative biology and taxonomic classification.</title>
        <authorList>
            <person name="Goeker M."/>
        </authorList>
    </citation>
    <scope>NUCLEOTIDE SEQUENCE [LARGE SCALE GENOMIC DNA]</scope>
    <source>
        <strain evidence="8 9">DSM 10617</strain>
    </source>
</reference>
<keyword evidence="9" id="KW-1185">Reference proteome</keyword>
<feature type="transmembrane region" description="Helical" evidence="6">
    <location>
        <begin position="304"/>
        <end position="321"/>
    </location>
</feature>
<comment type="subcellular location">
    <subcellularLocation>
        <location evidence="1">Membrane</location>
        <topology evidence="1">Multi-pass membrane protein</topology>
    </subcellularLocation>
</comment>
<feature type="transmembrane region" description="Helical" evidence="6">
    <location>
        <begin position="214"/>
        <end position="232"/>
    </location>
</feature>
<feature type="transmembrane region" description="Helical" evidence="6">
    <location>
        <begin position="279"/>
        <end position="298"/>
    </location>
</feature>
<feature type="transmembrane region" description="Helical" evidence="6">
    <location>
        <begin position="64"/>
        <end position="85"/>
    </location>
</feature>
<keyword evidence="5 6" id="KW-0472">Membrane</keyword>
<name>A0A4Q7LA87_9BURK</name>
<evidence type="ECO:0000313" key="9">
    <source>
        <dbReference type="Proteomes" id="UP000293433"/>
    </source>
</evidence>
<evidence type="ECO:0000256" key="2">
    <source>
        <dbReference type="ARBA" id="ARBA00007362"/>
    </source>
</evidence>